<dbReference type="InterPro" id="IPR036259">
    <property type="entry name" value="MFS_trans_sf"/>
</dbReference>
<evidence type="ECO:0000256" key="3">
    <source>
        <dbReference type="ARBA" id="ARBA00022692"/>
    </source>
</evidence>
<dbReference type="InterPro" id="IPR026036">
    <property type="entry name" value="PucC"/>
</dbReference>
<feature type="transmembrane region" description="Helical" evidence="7">
    <location>
        <begin position="106"/>
        <end position="131"/>
    </location>
</feature>
<evidence type="ECO:0000256" key="1">
    <source>
        <dbReference type="ARBA" id="ARBA00004141"/>
    </source>
</evidence>
<dbReference type="AlphaFoldDB" id="A0AAE3G7J1"/>
<feature type="transmembrane region" description="Helical" evidence="7">
    <location>
        <begin position="273"/>
        <end position="291"/>
    </location>
</feature>
<feature type="transmembrane region" description="Helical" evidence="7">
    <location>
        <begin position="303"/>
        <end position="325"/>
    </location>
</feature>
<keyword evidence="3 7" id="KW-0812">Transmembrane</keyword>
<dbReference type="SUPFAM" id="SSF103473">
    <property type="entry name" value="MFS general substrate transporter"/>
    <property type="match status" value="1"/>
</dbReference>
<proteinExistence type="inferred from homology"/>
<organism evidence="8 9">
    <name type="scientific">Natronocella acetinitrilica</name>
    <dbReference type="NCBI Taxonomy" id="414046"/>
    <lineage>
        <taxon>Bacteria</taxon>
        <taxon>Pseudomonadati</taxon>
        <taxon>Pseudomonadota</taxon>
        <taxon>Gammaproteobacteria</taxon>
        <taxon>Chromatiales</taxon>
        <taxon>Ectothiorhodospiraceae</taxon>
        <taxon>Natronocella</taxon>
    </lineage>
</organism>
<feature type="transmembrane region" description="Helical" evidence="7">
    <location>
        <begin position="77"/>
        <end position="100"/>
    </location>
</feature>
<comment type="similarity">
    <text evidence="2">Belongs to the PucC family.</text>
</comment>
<name>A0AAE3G7J1_9GAMM</name>
<dbReference type="Proteomes" id="UP001205843">
    <property type="component" value="Unassembled WGS sequence"/>
</dbReference>
<evidence type="ECO:0000256" key="2">
    <source>
        <dbReference type="ARBA" id="ARBA00008412"/>
    </source>
</evidence>
<evidence type="ECO:0000313" key="8">
    <source>
        <dbReference type="EMBL" id="MCP1675823.1"/>
    </source>
</evidence>
<feature type="transmembrane region" description="Helical" evidence="7">
    <location>
        <begin position="235"/>
        <end position="253"/>
    </location>
</feature>
<feature type="transmembrane region" description="Helical" evidence="7">
    <location>
        <begin position="175"/>
        <end position="197"/>
    </location>
</feature>
<dbReference type="PANTHER" id="PTHR23538">
    <property type="entry name" value="44.5 KD BACTERIOCHLOROPHYLL SYNTHASE SUBUNIT"/>
    <property type="match status" value="1"/>
</dbReference>
<comment type="caution">
    <text evidence="8">The sequence shown here is derived from an EMBL/GenBank/DDBJ whole genome shotgun (WGS) entry which is preliminary data.</text>
</comment>
<dbReference type="InterPro" id="IPR004896">
    <property type="entry name" value="PucC-rel"/>
</dbReference>
<dbReference type="Pfam" id="PF03209">
    <property type="entry name" value="PUCC"/>
    <property type="match status" value="1"/>
</dbReference>
<keyword evidence="4 7" id="KW-1133">Transmembrane helix</keyword>
<dbReference type="RefSeq" id="WP_253479692.1">
    <property type="nucleotide sequence ID" value="NZ_JALJXV010000007.1"/>
</dbReference>
<feature type="transmembrane region" description="Helical" evidence="7">
    <location>
        <begin position="143"/>
        <end position="163"/>
    </location>
</feature>
<feature type="transmembrane region" description="Helical" evidence="7">
    <location>
        <begin position="331"/>
        <end position="350"/>
    </location>
</feature>
<gene>
    <name evidence="8" type="ORF">J2T57_002978</name>
</gene>
<accession>A0AAE3G7J1</accession>
<dbReference type="EMBL" id="JALJXV010000007">
    <property type="protein sequence ID" value="MCP1675823.1"/>
    <property type="molecule type" value="Genomic_DNA"/>
</dbReference>
<reference evidence="8" key="1">
    <citation type="submission" date="2022-03" db="EMBL/GenBank/DDBJ databases">
        <title>Genomic Encyclopedia of Type Strains, Phase III (KMG-III): the genomes of soil and plant-associated and newly described type strains.</title>
        <authorList>
            <person name="Whitman W."/>
        </authorList>
    </citation>
    <scope>NUCLEOTIDE SEQUENCE</scope>
    <source>
        <strain evidence="8">ANL 6-2</strain>
    </source>
</reference>
<keyword evidence="9" id="KW-1185">Reference proteome</keyword>
<dbReference type="CDD" id="cd06176">
    <property type="entry name" value="MFS_BCD_PucC-like"/>
    <property type="match status" value="1"/>
</dbReference>
<comment type="subcellular location">
    <subcellularLocation>
        <location evidence="1">Membrane</location>
        <topology evidence="1">Multi-pass membrane protein</topology>
    </subcellularLocation>
</comment>
<evidence type="ECO:0000256" key="4">
    <source>
        <dbReference type="ARBA" id="ARBA00022989"/>
    </source>
</evidence>
<dbReference type="PIRSF" id="PIRSF016565">
    <property type="entry name" value="PucC"/>
    <property type="match status" value="1"/>
</dbReference>
<feature type="transmembrane region" description="Helical" evidence="7">
    <location>
        <begin position="32"/>
        <end position="56"/>
    </location>
</feature>
<evidence type="ECO:0000256" key="5">
    <source>
        <dbReference type="ARBA" id="ARBA00023136"/>
    </source>
</evidence>
<sequence>MTAPWLGWFGIFRLGLVQTALGAIVILTTTTLNRVMVVELALPAMLPGILVGFYYGMQLLRPRLGYGSDVGGRRTPWIIGGMCLLAIGGVTAAAATAWMATAPLAGIALAFIAFLIIGVGVGAAGTALLTLLAKRVEPTRRGAAAMIVWVMMIAGFAVTATLAGNYLDPFTLTRLVAVTAVVCGAALLLAVVAVYGVEGKKQQRADTPAPASAPEPTAFRQALRQVWQEPTARRFTIFVFVSMLAYSAQDLILEPFAGIAFGLTPGESTRMAGLQNAGVLCGMLLAAAGVSRLGCGLFGTLRHWTIGGCIASALALVGLAFGAYVGPVFPLHPAVFVLGIANGAFAVAAIGSMMRYASAGRTHREGVRMGLWGAAQAIAFGVGGFLGTVGVDVTTYLIGAPIGAYGLVFASSALLFLVAAALCARVEGGEATHTIPQQGPVMGDGVQPEGSTP</sequence>
<dbReference type="GO" id="GO:0016020">
    <property type="term" value="C:membrane"/>
    <property type="evidence" value="ECO:0007669"/>
    <property type="project" value="UniProtKB-SubCell"/>
</dbReference>
<evidence type="ECO:0000256" key="7">
    <source>
        <dbReference type="SAM" id="Phobius"/>
    </source>
</evidence>
<dbReference type="Gene3D" id="1.20.1250.20">
    <property type="entry name" value="MFS general substrate transporter like domains"/>
    <property type="match status" value="1"/>
</dbReference>
<evidence type="ECO:0000256" key="6">
    <source>
        <dbReference type="SAM" id="MobiDB-lite"/>
    </source>
</evidence>
<evidence type="ECO:0000313" key="9">
    <source>
        <dbReference type="Proteomes" id="UP001205843"/>
    </source>
</evidence>
<dbReference type="PANTHER" id="PTHR23538:SF1">
    <property type="entry name" value="44.5 KD BACTERIOCHLOROPHYLL SYNTHASE SUBUNIT"/>
    <property type="match status" value="1"/>
</dbReference>
<feature type="transmembrane region" description="Helical" evidence="7">
    <location>
        <begin position="371"/>
        <end position="390"/>
    </location>
</feature>
<keyword evidence="5 7" id="KW-0472">Membrane</keyword>
<protein>
    <submittedName>
        <fullName evidence="8">BCD family chlorophyll transporter-like MFS transporter</fullName>
    </submittedName>
</protein>
<feature type="transmembrane region" description="Helical" evidence="7">
    <location>
        <begin position="402"/>
        <end position="424"/>
    </location>
</feature>
<feature type="region of interest" description="Disordered" evidence="6">
    <location>
        <begin position="434"/>
        <end position="453"/>
    </location>
</feature>